<name>A0A139I8F0_9PEZI</name>
<keyword evidence="5" id="KW-1185">Reference proteome</keyword>
<accession>A0A139I8F0</accession>
<protein>
    <recommendedName>
        <fullName evidence="3">Zn(2)-C6 fungal-type domain-containing protein</fullName>
    </recommendedName>
</protein>
<dbReference type="CDD" id="cd00067">
    <property type="entry name" value="GAL4"/>
    <property type="match status" value="1"/>
</dbReference>
<dbReference type="EMBL" id="LFZO01000236">
    <property type="protein sequence ID" value="KXT10822.1"/>
    <property type="molecule type" value="Genomic_DNA"/>
</dbReference>
<evidence type="ECO:0000256" key="2">
    <source>
        <dbReference type="SAM" id="MobiDB-lite"/>
    </source>
</evidence>
<evidence type="ECO:0000313" key="4">
    <source>
        <dbReference type="EMBL" id="KXT10822.1"/>
    </source>
</evidence>
<comment type="caution">
    <text evidence="4">The sequence shown here is derived from an EMBL/GenBank/DDBJ whole genome shotgun (WGS) entry which is preliminary data.</text>
</comment>
<evidence type="ECO:0000259" key="3">
    <source>
        <dbReference type="PROSITE" id="PS50048"/>
    </source>
</evidence>
<dbReference type="InterPro" id="IPR001138">
    <property type="entry name" value="Zn2Cys6_DnaBD"/>
</dbReference>
<dbReference type="PROSITE" id="PS50048">
    <property type="entry name" value="ZN2_CY6_FUNGAL_2"/>
    <property type="match status" value="1"/>
</dbReference>
<dbReference type="GO" id="GO:0008270">
    <property type="term" value="F:zinc ion binding"/>
    <property type="evidence" value="ECO:0007669"/>
    <property type="project" value="InterPro"/>
</dbReference>
<dbReference type="Gene3D" id="4.10.240.10">
    <property type="entry name" value="Zn(2)-C6 fungal-type DNA-binding domain"/>
    <property type="match status" value="1"/>
</dbReference>
<dbReference type="AlphaFoldDB" id="A0A139I8F0"/>
<reference evidence="4 5" key="1">
    <citation type="submission" date="2015-07" db="EMBL/GenBank/DDBJ databases">
        <title>Comparative genomics of the Sigatoka disease complex on banana suggests a link between parallel evolutionary changes in Pseudocercospora fijiensis and Pseudocercospora eumusae and increased virulence on the banana host.</title>
        <authorList>
            <person name="Chang T.-C."/>
            <person name="Salvucci A."/>
            <person name="Crous P.W."/>
            <person name="Stergiopoulos I."/>
        </authorList>
    </citation>
    <scope>NUCLEOTIDE SEQUENCE [LARGE SCALE GENOMIC DNA]</scope>
    <source>
        <strain evidence="4 5">CBS 116634</strain>
    </source>
</reference>
<proteinExistence type="predicted"/>
<dbReference type="SUPFAM" id="SSF57701">
    <property type="entry name" value="Zn2/Cys6 DNA-binding domain"/>
    <property type="match status" value="1"/>
</dbReference>
<gene>
    <name evidence="4" type="ORF">AC579_1949</name>
</gene>
<organism evidence="4 5">
    <name type="scientific">Pseudocercospora musae</name>
    <dbReference type="NCBI Taxonomy" id="113226"/>
    <lineage>
        <taxon>Eukaryota</taxon>
        <taxon>Fungi</taxon>
        <taxon>Dikarya</taxon>
        <taxon>Ascomycota</taxon>
        <taxon>Pezizomycotina</taxon>
        <taxon>Dothideomycetes</taxon>
        <taxon>Dothideomycetidae</taxon>
        <taxon>Mycosphaerellales</taxon>
        <taxon>Mycosphaerellaceae</taxon>
        <taxon>Pseudocercospora</taxon>
    </lineage>
</organism>
<sequence length="194" mass="21380">MFIPDTWNKEATLHGTAHQWHPAGNSRGDDIPSFRLVRLVLMRCLLTMSPRISSLDPSEPRASKDCRLCNRRRIKCDRSLPTCKKCDLRSLDCPGYGLRIRRDQGVASRGKLSGKALPIEDSPAVKPGAPIRAHTESSHPSQTAPWTNVRNNTVGANMGSFTCSNSVLFVFVTSFAQSISANGHQQSLVTLNPR</sequence>
<dbReference type="GO" id="GO:0000981">
    <property type="term" value="F:DNA-binding transcription factor activity, RNA polymerase II-specific"/>
    <property type="evidence" value="ECO:0007669"/>
    <property type="project" value="InterPro"/>
</dbReference>
<dbReference type="Proteomes" id="UP000073492">
    <property type="component" value="Unassembled WGS sequence"/>
</dbReference>
<feature type="region of interest" description="Disordered" evidence="2">
    <location>
        <begin position="117"/>
        <end position="148"/>
    </location>
</feature>
<feature type="domain" description="Zn(2)-C6 fungal-type" evidence="3">
    <location>
        <begin position="65"/>
        <end position="93"/>
    </location>
</feature>
<evidence type="ECO:0000256" key="1">
    <source>
        <dbReference type="ARBA" id="ARBA00023242"/>
    </source>
</evidence>
<dbReference type="InterPro" id="IPR036864">
    <property type="entry name" value="Zn2-C6_fun-type_DNA-bd_sf"/>
</dbReference>
<evidence type="ECO:0000313" key="5">
    <source>
        <dbReference type="Proteomes" id="UP000073492"/>
    </source>
</evidence>
<keyword evidence="1" id="KW-0539">Nucleus</keyword>
<dbReference type="Pfam" id="PF00172">
    <property type="entry name" value="Zn_clus"/>
    <property type="match status" value="1"/>
</dbReference>
<feature type="compositionally biased region" description="Polar residues" evidence="2">
    <location>
        <begin position="138"/>
        <end position="148"/>
    </location>
</feature>